<gene>
    <name evidence="1" type="ORF">FMOSSE_LOCUS8812</name>
</gene>
<keyword evidence="2" id="KW-1185">Reference proteome</keyword>
<reference evidence="1" key="1">
    <citation type="submission" date="2021-06" db="EMBL/GenBank/DDBJ databases">
        <authorList>
            <person name="Kallberg Y."/>
            <person name="Tangrot J."/>
            <person name="Rosling A."/>
        </authorList>
    </citation>
    <scope>NUCLEOTIDE SEQUENCE</scope>
    <source>
        <strain evidence="1">87-6 pot B 2015</strain>
    </source>
</reference>
<evidence type="ECO:0000313" key="2">
    <source>
        <dbReference type="Proteomes" id="UP000789375"/>
    </source>
</evidence>
<proteinExistence type="predicted"/>
<name>A0A9N9CC59_FUNMO</name>
<organism evidence="1 2">
    <name type="scientific">Funneliformis mosseae</name>
    <name type="common">Endomycorrhizal fungus</name>
    <name type="synonym">Glomus mosseae</name>
    <dbReference type="NCBI Taxonomy" id="27381"/>
    <lineage>
        <taxon>Eukaryota</taxon>
        <taxon>Fungi</taxon>
        <taxon>Fungi incertae sedis</taxon>
        <taxon>Mucoromycota</taxon>
        <taxon>Glomeromycotina</taxon>
        <taxon>Glomeromycetes</taxon>
        <taxon>Glomerales</taxon>
        <taxon>Glomeraceae</taxon>
        <taxon>Funneliformis</taxon>
    </lineage>
</organism>
<comment type="caution">
    <text evidence="1">The sequence shown here is derived from an EMBL/GenBank/DDBJ whole genome shotgun (WGS) entry which is preliminary data.</text>
</comment>
<protein>
    <submittedName>
        <fullName evidence="1">4759_t:CDS:1</fullName>
    </submittedName>
</protein>
<sequence>MTRYHKLIKAIIKNATSKYDNSNKDEYKLDEFLTNIQKQKQNFKPCELEDVLTDEEN</sequence>
<accession>A0A9N9CC59</accession>
<dbReference type="EMBL" id="CAJVPP010002393">
    <property type="protein sequence ID" value="CAG8598369.1"/>
    <property type="molecule type" value="Genomic_DNA"/>
</dbReference>
<dbReference type="Proteomes" id="UP000789375">
    <property type="component" value="Unassembled WGS sequence"/>
</dbReference>
<dbReference type="AlphaFoldDB" id="A0A9N9CC59"/>
<evidence type="ECO:0000313" key="1">
    <source>
        <dbReference type="EMBL" id="CAG8598369.1"/>
    </source>
</evidence>